<dbReference type="Pfam" id="PF13508">
    <property type="entry name" value="Acetyltransf_7"/>
    <property type="match status" value="1"/>
</dbReference>
<evidence type="ECO:0000313" key="4">
    <source>
        <dbReference type="EMBL" id="CUO24920.1"/>
    </source>
</evidence>
<reference evidence="4 5" key="1">
    <citation type="submission" date="2015-09" db="EMBL/GenBank/DDBJ databases">
        <authorList>
            <consortium name="Pathogen Informatics"/>
        </authorList>
    </citation>
    <scope>NUCLEOTIDE SEQUENCE [LARGE SCALE GENOMIC DNA]</scope>
    <source>
        <strain evidence="4 5">2789STDY5834841</strain>
    </source>
</reference>
<dbReference type="PROSITE" id="PS51186">
    <property type="entry name" value="GNAT"/>
    <property type="match status" value="1"/>
</dbReference>
<dbReference type="InterPro" id="IPR000182">
    <property type="entry name" value="GNAT_dom"/>
</dbReference>
<dbReference type="SUPFAM" id="SSF55729">
    <property type="entry name" value="Acyl-CoA N-acyltransferases (Nat)"/>
    <property type="match status" value="1"/>
</dbReference>
<feature type="domain" description="N-acetyltransferase" evidence="3">
    <location>
        <begin position="1"/>
        <end position="150"/>
    </location>
</feature>
<evidence type="ECO:0000313" key="5">
    <source>
        <dbReference type="Proteomes" id="UP000095787"/>
    </source>
</evidence>
<organism evidence="4 5">
    <name type="scientific">[Ruminococcus] torques</name>
    <dbReference type="NCBI Taxonomy" id="33039"/>
    <lineage>
        <taxon>Bacteria</taxon>
        <taxon>Bacillati</taxon>
        <taxon>Bacillota</taxon>
        <taxon>Clostridia</taxon>
        <taxon>Lachnospirales</taxon>
        <taxon>Lachnospiraceae</taxon>
        <taxon>Mediterraneibacter</taxon>
    </lineage>
</organism>
<dbReference type="AlphaFoldDB" id="A0A174DM04"/>
<evidence type="ECO:0000259" key="3">
    <source>
        <dbReference type="PROSITE" id="PS51186"/>
    </source>
</evidence>
<dbReference type="InterPro" id="IPR016181">
    <property type="entry name" value="Acyl_CoA_acyltransferase"/>
</dbReference>
<keyword evidence="1 4" id="KW-0808">Transferase</keyword>
<dbReference type="RefSeq" id="WP_055159177.1">
    <property type="nucleotide sequence ID" value="NZ_CBCTJF010000001.1"/>
</dbReference>
<name>A0A174DM04_9FIRM</name>
<dbReference type="Proteomes" id="UP000095787">
    <property type="component" value="Unassembled WGS sequence"/>
</dbReference>
<sequence>MIRKFQRQDLEAAVKIWLAANKEAHDFIDPCYWEGYKDAVKEMFLQAEIYVFEIEDMMEEIFDETGGILGFIGLDKDYVEGIFVRGDVRSQSIGKQLLDFVKQKRKRLELNVYVKNKRAVQFYEREGFCIQREGKDAETGEKEYCMLWIK</sequence>
<accession>A0A174DM04</accession>
<dbReference type="GO" id="GO:0016747">
    <property type="term" value="F:acyltransferase activity, transferring groups other than amino-acyl groups"/>
    <property type="evidence" value="ECO:0007669"/>
    <property type="project" value="InterPro"/>
</dbReference>
<proteinExistence type="predicted"/>
<dbReference type="PANTHER" id="PTHR43800">
    <property type="entry name" value="PEPTIDYL-LYSINE N-ACETYLTRANSFERASE YJAB"/>
    <property type="match status" value="1"/>
</dbReference>
<keyword evidence="2 4" id="KW-0012">Acyltransferase</keyword>
<gene>
    <name evidence="4" type="primary">yjaB</name>
    <name evidence="4" type="ORF">ERS852456_02014</name>
</gene>
<dbReference type="PANTHER" id="PTHR43800:SF1">
    <property type="entry name" value="PEPTIDYL-LYSINE N-ACETYLTRANSFERASE YJAB"/>
    <property type="match status" value="1"/>
</dbReference>
<dbReference type="EC" id="2.3.1.-" evidence="4"/>
<evidence type="ECO:0000256" key="2">
    <source>
        <dbReference type="ARBA" id="ARBA00023315"/>
    </source>
</evidence>
<evidence type="ECO:0000256" key="1">
    <source>
        <dbReference type="ARBA" id="ARBA00022679"/>
    </source>
</evidence>
<dbReference type="Gene3D" id="3.40.630.30">
    <property type="match status" value="1"/>
</dbReference>
<protein>
    <submittedName>
        <fullName evidence="4">Uncharacterized N-acetyltransferase YjaB</fullName>
        <ecNumber evidence="4">2.3.1.-</ecNumber>
    </submittedName>
</protein>
<dbReference type="EMBL" id="CYZO01000027">
    <property type="protein sequence ID" value="CUO24920.1"/>
    <property type="molecule type" value="Genomic_DNA"/>
</dbReference>